<dbReference type="RefSeq" id="WP_112993148.1">
    <property type="nucleotide sequence ID" value="NZ_PTLZ01000005.1"/>
</dbReference>
<comment type="caution">
    <text evidence="2">The sequence shown here is derived from an EMBL/GenBank/DDBJ whole genome shotgun (WGS) entry which is preliminary data.</text>
</comment>
<keyword evidence="1" id="KW-1133">Transmembrane helix</keyword>
<keyword evidence="1" id="KW-0472">Membrane</keyword>
<organism evidence="2 3">
    <name type="scientific">Herminiimonas fonticola</name>
    <dbReference type="NCBI Taxonomy" id="303380"/>
    <lineage>
        <taxon>Bacteria</taxon>
        <taxon>Pseudomonadati</taxon>
        <taxon>Pseudomonadota</taxon>
        <taxon>Betaproteobacteria</taxon>
        <taxon>Burkholderiales</taxon>
        <taxon>Oxalobacteraceae</taxon>
        <taxon>Herminiimonas</taxon>
    </lineage>
</organism>
<reference evidence="2 3" key="1">
    <citation type="submission" date="2019-03" db="EMBL/GenBank/DDBJ databases">
        <title>Genomic Encyclopedia of Type Strains, Phase IV (KMG-IV): sequencing the most valuable type-strain genomes for metagenomic binning, comparative biology and taxonomic classification.</title>
        <authorList>
            <person name="Goeker M."/>
        </authorList>
    </citation>
    <scope>NUCLEOTIDE SEQUENCE [LARGE SCALE GENOMIC DNA]</scope>
    <source>
        <strain evidence="2 3">DSM 18555</strain>
    </source>
</reference>
<evidence type="ECO:0000313" key="3">
    <source>
        <dbReference type="Proteomes" id="UP000294737"/>
    </source>
</evidence>
<protein>
    <submittedName>
        <fullName evidence="2">Uncharacterized protein</fullName>
    </submittedName>
</protein>
<gene>
    <name evidence="2" type="ORF">EV677_1517</name>
</gene>
<dbReference type="Proteomes" id="UP000294737">
    <property type="component" value="Unassembled WGS sequence"/>
</dbReference>
<evidence type="ECO:0000256" key="1">
    <source>
        <dbReference type="SAM" id="Phobius"/>
    </source>
</evidence>
<evidence type="ECO:0000313" key="2">
    <source>
        <dbReference type="EMBL" id="TDN89460.1"/>
    </source>
</evidence>
<feature type="transmembrane region" description="Helical" evidence="1">
    <location>
        <begin position="12"/>
        <end position="34"/>
    </location>
</feature>
<keyword evidence="3" id="KW-1185">Reference proteome</keyword>
<dbReference type="EMBL" id="SNWF01000005">
    <property type="protein sequence ID" value="TDN89460.1"/>
    <property type="molecule type" value="Genomic_DNA"/>
</dbReference>
<name>A0A4R6G6A8_9BURK</name>
<accession>A0A4R6G6A8</accession>
<keyword evidence="1" id="KW-0812">Transmembrane</keyword>
<feature type="transmembrane region" description="Helical" evidence="1">
    <location>
        <begin position="54"/>
        <end position="79"/>
    </location>
</feature>
<dbReference type="OrthoDB" id="5525782at2"/>
<proteinExistence type="predicted"/>
<sequence length="81" mass="8968">MNNAPALAAMGFTIPTPAYLFGAILFSVIGYAAYRYGKKIELMHPKWIGVALMLFPYAISRTWMLYLIGAGLCAALYIFRA</sequence>
<dbReference type="AlphaFoldDB" id="A0A4R6G6A8"/>